<dbReference type="GO" id="GO:0016020">
    <property type="term" value="C:membrane"/>
    <property type="evidence" value="ECO:0007669"/>
    <property type="project" value="UniProtKB-SubCell"/>
</dbReference>
<dbReference type="InterPro" id="IPR050382">
    <property type="entry name" value="MFS_Na/Anion_cotransporter"/>
</dbReference>
<evidence type="ECO:0000256" key="1">
    <source>
        <dbReference type="ARBA" id="ARBA00004141"/>
    </source>
</evidence>
<evidence type="ECO:0000256" key="2">
    <source>
        <dbReference type="ARBA" id="ARBA00022692"/>
    </source>
</evidence>
<keyword evidence="6" id="KW-0732">Signal</keyword>
<proteinExistence type="predicted"/>
<feature type="domain" description="Major facilitator superfamily (MFS) profile" evidence="7">
    <location>
        <begin position="1"/>
        <end position="108"/>
    </location>
</feature>
<gene>
    <name evidence="8" type="ORF">QE152_g4023</name>
</gene>
<evidence type="ECO:0000256" key="6">
    <source>
        <dbReference type="SAM" id="SignalP"/>
    </source>
</evidence>
<organism evidence="8 9">
    <name type="scientific">Popillia japonica</name>
    <name type="common">Japanese beetle</name>
    <dbReference type="NCBI Taxonomy" id="7064"/>
    <lineage>
        <taxon>Eukaryota</taxon>
        <taxon>Metazoa</taxon>
        <taxon>Ecdysozoa</taxon>
        <taxon>Arthropoda</taxon>
        <taxon>Hexapoda</taxon>
        <taxon>Insecta</taxon>
        <taxon>Pterygota</taxon>
        <taxon>Neoptera</taxon>
        <taxon>Endopterygota</taxon>
        <taxon>Coleoptera</taxon>
        <taxon>Polyphaga</taxon>
        <taxon>Scarabaeiformia</taxon>
        <taxon>Scarabaeidae</taxon>
        <taxon>Rutelinae</taxon>
        <taxon>Popillia</taxon>
    </lineage>
</organism>
<dbReference type="Proteomes" id="UP001458880">
    <property type="component" value="Unassembled WGS sequence"/>
</dbReference>
<dbReference type="InterPro" id="IPR036259">
    <property type="entry name" value="MFS_trans_sf"/>
</dbReference>
<evidence type="ECO:0000313" key="8">
    <source>
        <dbReference type="EMBL" id="KAK9752658.1"/>
    </source>
</evidence>
<dbReference type="PANTHER" id="PTHR11662:SF457">
    <property type="entry name" value="MAJOR FACILITATOR SUPERFAMILY TRANSPORTER 3"/>
    <property type="match status" value="1"/>
</dbReference>
<dbReference type="SUPFAM" id="SSF103473">
    <property type="entry name" value="MFS general substrate transporter"/>
    <property type="match status" value="1"/>
</dbReference>
<accession>A0AAW1MYA3</accession>
<sequence>MSVILLTIALTCIGAMYSGHMTNHIDIANNYAGTLMGLTNTIGTIPGIVGPVFVGAMTNVDPSMASWRIVFYVTIIIIVIEIIAFTIFGTGEEQSWNKQQQAEAQAAE</sequence>
<name>A0AAW1MYA3_POPJA</name>
<evidence type="ECO:0000259" key="7">
    <source>
        <dbReference type="PROSITE" id="PS50850"/>
    </source>
</evidence>
<feature type="signal peptide" evidence="6">
    <location>
        <begin position="1"/>
        <end position="18"/>
    </location>
</feature>
<comment type="subcellular location">
    <subcellularLocation>
        <location evidence="1">Membrane</location>
        <topology evidence="1">Multi-pass membrane protein</topology>
    </subcellularLocation>
</comment>
<keyword evidence="2 5" id="KW-0812">Transmembrane</keyword>
<feature type="chain" id="PRO_5043362794" description="Major facilitator superfamily (MFS) profile domain-containing protein" evidence="6">
    <location>
        <begin position="19"/>
        <end position="108"/>
    </location>
</feature>
<evidence type="ECO:0000313" key="9">
    <source>
        <dbReference type="Proteomes" id="UP001458880"/>
    </source>
</evidence>
<evidence type="ECO:0000256" key="5">
    <source>
        <dbReference type="SAM" id="Phobius"/>
    </source>
</evidence>
<comment type="caution">
    <text evidence="8">The sequence shown here is derived from an EMBL/GenBank/DDBJ whole genome shotgun (WGS) entry which is preliminary data.</text>
</comment>
<feature type="transmembrane region" description="Helical" evidence="5">
    <location>
        <begin position="34"/>
        <end position="57"/>
    </location>
</feature>
<dbReference type="EMBL" id="JASPKY010000018">
    <property type="protein sequence ID" value="KAK9752658.1"/>
    <property type="molecule type" value="Genomic_DNA"/>
</dbReference>
<reference evidence="8 9" key="1">
    <citation type="journal article" date="2024" name="BMC Genomics">
        <title>De novo assembly and annotation of Popillia japonica's genome with initial clues to its potential as an invasive pest.</title>
        <authorList>
            <person name="Cucini C."/>
            <person name="Boschi S."/>
            <person name="Funari R."/>
            <person name="Cardaioli E."/>
            <person name="Iannotti N."/>
            <person name="Marturano G."/>
            <person name="Paoli F."/>
            <person name="Bruttini M."/>
            <person name="Carapelli A."/>
            <person name="Frati F."/>
            <person name="Nardi F."/>
        </authorList>
    </citation>
    <scope>NUCLEOTIDE SEQUENCE [LARGE SCALE GENOMIC DNA]</scope>
    <source>
        <strain evidence="8">DMR45628</strain>
    </source>
</reference>
<keyword evidence="3 5" id="KW-1133">Transmembrane helix</keyword>
<keyword evidence="9" id="KW-1185">Reference proteome</keyword>
<keyword evidence="4 5" id="KW-0472">Membrane</keyword>
<dbReference type="InterPro" id="IPR020846">
    <property type="entry name" value="MFS_dom"/>
</dbReference>
<dbReference type="GO" id="GO:0022857">
    <property type="term" value="F:transmembrane transporter activity"/>
    <property type="evidence" value="ECO:0007669"/>
    <property type="project" value="InterPro"/>
</dbReference>
<evidence type="ECO:0000256" key="3">
    <source>
        <dbReference type="ARBA" id="ARBA00022989"/>
    </source>
</evidence>
<dbReference type="Gene3D" id="1.20.1250.20">
    <property type="entry name" value="MFS general substrate transporter like domains"/>
    <property type="match status" value="1"/>
</dbReference>
<dbReference type="PANTHER" id="PTHR11662">
    <property type="entry name" value="SOLUTE CARRIER FAMILY 17"/>
    <property type="match status" value="1"/>
</dbReference>
<protein>
    <recommendedName>
        <fullName evidence="7">Major facilitator superfamily (MFS) profile domain-containing protein</fullName>
    </recommendedName>
</protein>
<feature type="transmembrane region" description="Helical" evidence="5">
    <location>
        <begin position="69"/>
        <end position="88"/>
    </location>
</feature>
<evidence type="ECO:0000256" key="4">
    <source>
        <dbReference type="ARBA" id="ARBA00023136"/>
    </source>
</evidence>
<dbReference type="AlphaFoldDB" id="A0AAW1MYA3"/>
<dbReference type="PROSITE" id="PS50850">
    <property type="entry name" value="MFS"/>
    <property type="match status" value="1"/>
</dbReference>
<dbReference type="GO" id="GO:0006820">
    <property type="term" value="P:monoatomic anion transport"/>
    <property type="evidence" value="ECO:0007669"/>
    <property type="project" value="TreeGrafter"/>
</dbReference>